<feature type="region of interest" description="Disordered" evidence="1">
    <location>
        <begin position="44"/>
        <end position="78"/>
    </location>
</feature>
<protein>
    <submittedName>
        <fullName evidence="2">Uncharacterized protein</fullName>
    </submittedName>
</protein>
<organism evidence="2 3">
    <name type="scientific">Elysia crispata</name>
    <name type="common">lettuce slug</name>
    <dbReference type="NCBI Taxonomy" id="231223"/>
    <lineage>
        <taxon>Eukaryota</taxon>
        <taxon>Metazoa</taxon>
        <taxon>Spiralia</taxon>
        <taxon>Lophotrochozoa</taxon>
        <taxon>Mollusca</taxon>
        <taxon>Gastropoda</taxon>
        <taxon>Heterobranchia</taxon>
        <taxon>Euthyneura</taxon>
        <taxon>Panpulmonata</taxon>
        <taxon>Sacoglossa</taxon>
        <taxon>Placobranchoidea</taxon>
        <taxon>Plakobranchidae</taxon>
        <taxon>Elysia</taxon>
    </lineage>
</organism>
<name>A0AAE1EC52_9GAST</name>
<evidence type="ECO:0000313" key="2">
    <source>
        <dbReference type="EMBL" id="KAK3801557.1"/>
    </source>
</evidence>
<sequence length="158" mass="17271">MKKTPATTDTAIITTAIIIVNSNTKPPKSNNDYNNCYDKDFQKEETNRGRLQSWSYIDGKPTDKPSTPQSDSTLDSTPTTNKFLKQATVAKIAGYSFNPLTLGVIVGLTLSDLPTSPAVDRCFSEASCQTSFSCARSTDVDSFLWLVLFSTVLGLELK</sequence>
<proteinExistence type="predicted"/>
<evidence type="ECO:0000256" key="1">
    <source>
        <dbReference type="SAM" id="MobiDB-lite"/>
    </source>
</evidence>
<dbReference type="Proteomes" id="UP001283361">
    <property type="component" value="Unassembled WGS sequence"/>
</dbReference>
<dbReference type="EMBL" id="JAWDGP010000302">
    <property type="protein sequence ID" value="KAK3801557.1"/>
    <property type="molecule type" value="Genomic_DNA"/>
</dbReference>
<evidence type="ECO:0000313" key="3">
    <source>
        <dbReference type="Proteomes" id="UP001283361"/>
    </source>
</evidence>
<accession>A0AAE1EC52</accession>
<reference evidence="2" key="1">
    <citation type="journal article" date="2023" name="G3 (Bethesda)">
        <title>A reference genome for the long-term kleptoplast-retaining sea slug Elysia crispata morphotype clarki.</title>
        <authorList>
            <person name="Eastman K.E."/>
            <person name="Pendleton A.L."/>
            <person name="Shaikh M.A."/>
            <person name="Suttiyut T."/>
            <person name="Ogas R."/>
            <person name="Tomko P."/>
            <person name="Gavelis G."/>
            <person name="Widhalm J.R."/>
            <person name="Wisecaver J.H."/>
        </authorList>
    </citation>
    <scope>NUCLEOTIDE SEQUENCE</scope>
    <source>
        <strain evidence="2">ECLA1</strain>
    </source>
</reference>
<keyword evidence="3" id="KW-1185">Reference proteome</keyword>
<dbReference type="AlphaFoldDB" id="A0AAE1EC52"/>
<feature type="compositionally biased region" description="Polar residues" evidence="1">
    <location>
        <begin position="64"/>
        <end position="78"/>
    </location>
</feature>
<gene>
    <name evidence="2" type="ORF">RRG08_047223</name>
</gene>
<comment type="caution">
    <text evidence="2">The sequence shown here is derived from an EMBL/GenBank/DDBJ whole genome shotgun (WGS) entry which is preliminary data.</text>
</comment>